<feature type="compositionally biased region" description="Polar residues" evidence="1">
    <location>
        <begin position="233"/>
        <end position="242"/>
    </location>
</feature>
<keyword evidence="3" id="KW-1185">Reference proteome</keyword>
<dbReference type="EMBL" id="JAYKXP010000256">
    <property type="protein sequence ID" value="KAK7017454.1"/>
    <property type="molecule type" value="Genomic_DNA"/>
</dbReference>
<feature type="region of interest" description="Disordered" evidence="1">
    <location>
        <begin position="1"/>
        <end position="68"/>
    </location>
</feature>
<accession>A0AAW0AWY5</accession>
<sequence>MAEAENFFSSDHFSGVQEKKLNTREPAMGDTDDDGNNNIANEVAAGSKGKAKEVGSSQTSVERIPAHNHAYCVEETPYDVEIHNTEQRITQARPFSHAVYPLVSSAGIEPNPPAYSPQHHSHSADPQTRRSTEYEDDYIGKGHGDRNSEDEDYPVRPSSVKLGETETSSPSPSYMLTGQSSPADVDPDPPVYLQRLRSSTSAPQLRTTTEVVPKPLWKSEDELDVVVLRDDSGASSIDNGHGSTLGRLHESSEHPSEDNSDPLPLEMTNEIQGAEVDASEDTQAVQAPQPLYSANYTTEVPTTSAVSTQTPLMIPTPSQTPYSDTSSPPDPSYDHGFYTTNHGNANTVYNGSNLLNEYNRGNMSQNVHMTLQPPPVHIGPFYGFRIPADRGSRGQHYTRLMLNAGEGYPLWCPQPEERDPPLPEAYKKSGIRIGDIGIIHQDKPFDFLFNITVPKGDPINELVPMDFAPISMHGLGLQFRNGSRQGNDHIGGPTHCWDRRSFRDDNLDYTGYTFSHSQIEAALLMLPKGSSTRELKTTKPFLRFAVKNGKAWIEHANRDQHRNTSALHLITSREQCSAWGMASHVRRQHENSDSVVLPFAVHPDATYEWGHHKGCESKAFPRPGHGNPEEVMMNQTVFVRGYRISVINHKNIWGIKRRVVDVQYGPDDDGGQWGPGGRVSGGSGFSTRSSNSGTAENHGNGGQSTTGGYSRSQPLTGGRAIFGKLTHPCDIVNALLHAIAKKSLDGEVWDGIAISHDNDWISTVQELDAPLSPYNVQEFLREVIKNIPYTIDREHNTIYTESSDESISPKDTNLLDDIVDEVTKEVIGRYSTWFSEENDQDMLILDAPAELAHVPVNEVVNV</sequence>
<evidence type="ECO:0000313" key="2">
    <source>
        <dbReference type="EMBL" id="KAK7017454.1"/>
    </source>
</evidence>
<feature type="compositionally biased region" description="Gly residues" evidence="1">
    <location>
        <begin position="671"/>
        <end position="684"/>
    </location>
</feature>
<feature type="compositionally biased region" description="Basic and acidic residues" evidence="1">
    <location>
        <begin position="127"/>
        <end position="147"/>
    </location>
</feature>
<reference evidence="2 3" key="1">
    <citation type="submission" date="2024-01" db="EMBL/GenBank/DDBJ databases">
        <title>A draft genome for a cacao thread blight-causing isolate of Paramarasmius palmivorus.</title>
        <authorList>
            <person name="Baruah I.K."/>
            <person name="Bukari Y."/>
            <person name="Amoako-Attah I."/>
            <person name="Meinhardt L.W."/>
            <person name="Bailey B.A."/>
            <person name="Cohen S.P."/>
        </authorList>
    </citation>
    <scope>NUCLEOTIDE SEQUENCE [LARGE SCALE GENOMIC DNA]</scope>
    <source>
        <strain evidence="2 3">GH-12</strain>
    </source>
</reference>
<feature type="region of interest" description="Disordered" evidence="1">
    <location>
        <begin position="104"/>
        <end position="209"/>
    </location>
</feature>
<feature type="region of interest" description="Disordered" evidence="1">
    <location>
        <begin position="302"/>
        <end position="329"/>
    </location>
</feature>
<comment type="caution">
    <text evidence="2">The sequence shown here is derived from an EMBL/GenBank/DDBJ whole genome shotgun (WGS) entry which is preliminary data.</text>
</comment>
<protein>
    <submittedName>
        <fullName evidence="2">Uncharacterized protein</fullName>
    </submittedName>
</protein>
<feature type="compositionally biased region" description="Polar residues" evidence="1">
    <location>
        <begin position="196"/>
        <end position="209"/>
    </location>
</feature>
<gene>
    <name evidence="2" type="ORF">VNI00_018652</name>
</gene>
<feature type="region of interest" description="Disordered" evidence="1">
    <location>
        <begin position="666"/>
        <end position="712"/>
    </location>
</feature>
<feature type="region of interest" description="Disordered" evidence="1">
    <location>
        <begin position="232"/>
        <end position="265"/>
    </location>
</feature>
<name>A0AAW0AWY5_9AGAR</name>
<feature type="compositionally biased region" description="Basic and acidic residues" evidence="1">
    <location>
        <begin position="247"/>
        <end position="257"/>
    </location>
</feature>
<organism evidence="2 3">
    <name type="scientific">Paramarasmius palmivorus</name>
    <dbReference type="NCBI Taxonomy" id="297713"/>
    <lineage>
        <taxon>Eukaryota</taxon>
        <taxon>Fungi</taxon>
        <taxon>Dikarya</taxon>
        <taxon>Basidiomycota</taxon>
        <taxon>Agaricomycotina</taxon>
        <taxon>Agaricomycetes</taxon>
        <taxon>Agaricomycetidae</taxon>
        <taxon>Agaricales</taxon>
        <taxon>Marasmiineae</taxon>
        <taxon>Marasmiaceae</taxon>
        <taxon>Paramarasmius</taxon>
    </lineage>
</organism>
<evidence type="ECO:0000256" key="1">
    <source>
        <dbReference type="SAM" id="MobiDB-lite"/>
    </source>
</evidence>
<dbReference type="AlphaFoldDB" id="A0AAW0AWY5"/>
<feature type="compositionally biased region" description="Low complexity" evidence="1">
    <location>
        <begin position="315"/>
        <end position="327"/>
    </location>
</feature>
<feature type="compositionally biased region" description="Polar residues" evidence="1">
    <location>
        <begin position="165"/>
        <end position="182"/>
    </location>
</feature>
<evidence type="ECO:0000313" key="3">
    <source>
        <dbReference type="Proteomes" id="UP001383192"/>
    </source>
</evidence>
<feature type="compositionally biased region" description="Polar residues" evidence="1">
    <location>
        <begin position="302"/>
        <end position="311"/>
    </location>
</feature>
<dbReference type="Proteomes" id="UP001383192">
    <property type="component" value="Unassembled WGS sequence"/>
</dbReference>
<proteinExistence type="predicted"/>